<dbReference type="OrthoDB" id="9803241at2"/>
<dbReference type="InterPro" id="IPR007235">
    <property type="entry name" value="Glyco_trans_28_C"/>
</dbReference>
<keyword evidence="2" id="KW-0808">Transferase</keyword>
<dbReference type="RefSeq" id="WP_109264571.1">
    <property type="nucleotide sequence ID" value="NZ_QEWP01000008.1"/>
</dbReference>
<evidence type="ECO:0000259" key="1">
    <source>
        <dbReference type="Pfam" id="PF04101"/>
    </source>
</evidence>
<dbReference type="SUPFAM" id="SSF53756">
    <property type="entry name" value="UDP-Glycosyltransferase/glycogen phosphorylase"/>
    <property type="match status" value="1"/>
</dbReference>
<feature type="domain" description="Glycosyl transferase family 28 C-terminal" evidence="1">
    <location>
        <begin position="272"/>
        <end position="332"/>
    </location>
</feature>
<organism evidence="2 3">
    <name type="scientific">Marinilabilia rubra</name>
    <dbReference type="NCBI Taxonomy" id="2162893"/>
    <lineage>
        <taxon>Bacteria</taxon>
        <taxon>Pseudomonadati</taxon>
        <taxon>Bacteroidota</taxon>
        <taxon>Bacteroidia</taxon>
        <taxon>Marinilabiliales</taxon>
        <taxon>Marinilabiliaceae</taxon>
        <taxon>Marinilabilia</taxon>
    </lineage>
</organism>
<sequence length="363" mass="41830">MNKPETKKKKIPILFCPLDWGLGHIARDFPLIKEFHDKGYKVIVAASPHIIKWVKAELPELTTTSFPGPRITYGKKGFSFLKFILSLPELLKWPFREKSIIQELVKKYHPKIIVSDNRYGARHKDVFSVIITHQLMIKMPGLLKWLEYPVHWFITLLINRFDECWIPDFTEDKSLAGDLVHKYPLPDNSRLIGPLSRFEKNDEKNIFVIPEKSVLAIISGPEPQKSILEKILITAFKRSGDGLTLFNGKTNQRSESPAEKIIIYGHSSSSVMRKEILRHNNIIVRSGYSTIMDMYALGKKCLLVPTPGQTEQEYLAGFHKNRNHLIVNQNTLTQLDTMDLSFPPPDQNGHEALIFREKLKDFF</sequence>
<dbReference type="AlphaFoldDB" id="A0A2U2B7X5"/>
<reference evidence="2 3" key="1">
    <citation type="submission" date="2018-05" db="EMBL/GenBank/DDBJ databases">
        <title>Marinilabilia rubrum sp. nov., isolated from saltern sediment.</title>
        <authorList>
            <person name="Zhang R."/>
        </authorList>
    </citation>
    <scope>NUCLEOTIDE SEQUENCE [LARGE SCALE GENOMIC DNA]</scope>
    <source>
        <strain evidence="2 3">WTE16</strain>
    </source>
</reference>
<dbReference type="Proteomes" id="UP000244956">
    <property type="component" value="Unassembled WGS sequence"/>
</dbReference>
<name>A0A2U2B7X5_9BACT</name>
<dbReference type="GO" id="GO:0016758">
    <property type="term" value="F:hexosyltransferase activity"/>
    <property type="evidence" value="ECO:0007669"/>
    <property type="project" value="InterPro"/>
</dbReference>
<dbReference type="Pfam" id="PF04101">
    <property type="entry name" value="Glyco_tran_28_C"/>
    <property type="match status" value="1"/>
</dbReference>
<evidence type="ECO:0000313" key="3">
    <source>
        <dbReference type="Proteomes" id="UP000244956"/>
    </source>
</evidence>
<keyword evidence="3" id="KW-1185">Reference proteome</keyword>
<accession>A0A2U2B7X5</accession>
<dbReference type="EMBL" id="QEWP01000008">
    <property type="protein sequence ID" value="PWD99169.1"/>
    <property type="molecule type" value="Genomic_DNA"/>
</dbReference>
<protein>
    <submittedName>
        <fullName evidence="2">Glycosyl transferase family 28</fullName>
    </submittedName>
</protein>
<gene>
    <name evidence="2" type="ORF">DDZ16_11260</name>
</gene>
<evidence type="ECO:0000313" key="2">
    <source>
        <dbReference type="EMBL" id="PWD99169.1"/>
    </source>
</evidence>
<dbReference type="Gene3D" id="3.40.50.2000">
    <property type="entry name" value="Glycogen Phosphorylase B"/>
    <property type="match status" value="1"/>
</dbReference>
<proteinExistence type="predicted"/>
<comment type="caution">
    <text evidence="2">The sequence shown here is derived from an EMBL/GenBank/DDBJ whole genome shotgun (WGS) entry which is preliminary data.</text>
</comment>